<evidence type="ECO:0000256" key="6">
    <source>
        <dbReference type="ARBA" id="ARBA00022917"/>
    </source>
</evidence>
<dbReference type="NCBIfam" id="NF004014">
    <property type="entry name" value="PRK05477.1-4"/>
    <property type="match status" value="1"/>
</dbReference>
<comment type="caution">
    <text evidence="13">The sequence shown here is derived from an EMBL/GenBank/DDBJ whole genome shotgun (WGS) entry which is preliminary data.</text>
</comment>
<evidence type="ECO:0000256" key="5">
    <source>
        <dbReference type="ARBA" id="ARBA00022840"/>
    </source>
</evidence>
<organism evidence="13">
    <name type="scientific">candidate division WS5 bacterium</name>
    <dbReference type="NCBI Taxonomy" id="2093353"/>
    <lineage>
        <taxon>Bacteria</taxon>
        <taxon>candidate division WS5</taxon>
    </lineage>
</organism>
<dbReference type="InterPro" id="IPR023168">
    <property type="entry name" value="GatB_Yqey_C_2"/>
</dbReference>
<dbReference type="GO" id="GO:0005524">
    <property type="term" value="F:ATP binding"/>
    <property type="evidence" value="ECO:0007669"/>
    <property type="project" value="UniProtKB-KW"/>
</dbReference>
<dbReference type="InterPro" id="IPR017958">
    <property type="entry name" value="Gln-tRNA_amidoTrfase_suB_CS"/>
</dbReference>
<comment type="similarity">
    <text evidence="1 10">Belongs to the GatB/GatE family. GatB subfamily.</text>
</comment>
<dbReference type="InterPro" id="IPR042114">
    <property type="entry name" value="GatB_C_1"/>
</dbReference>
<evidence type="ECO:0000256" key="2">
    <source>
        <dbReference type="ARBA" id="ARBA00011123"/>
    </source>
</evidence>
<dbReference type="InterPro" id="IPR018027">
    <property type="entry name" value="Asn/Gln_amidotransferase"/>
</dbReference>
<dbReference type="SUPFAM" id="SSF89095">
    <property type="entry name" value="GatB/YqeY motif"/>
    <property type="match status" value="2"/>
</dbReference>
<dbReference type="NCBIfam" id="NF004012">
    <property type="entry name" value="PRK05477.1-2"/>
    <property type="match status" value="1"/>
</dbReference>
<dbReference type="Proteomes" id="UP000285655">
    <property type="component" value="Unassembled WGS sequence"/>
</dbReference>
<keyword evidence="5 10" id="KW-0067">ATP-binding</keyword>
<dbReference type="InterPro" id="IPR004413">
    <property type="entry name" value="GatB"/>
</dbReference>
<dbReference type="Pfam" id="PF02934">
    <property type="entry name" value="GatB_N"/>
    <property type="match status" value="1"/>
</dbReference>
<dbReference type="GO" id="GO:0006412">
    <property type="term" value="P:translation"/>
    <property type="evidence" value="ECO:0007669"/>
    <property type="project" value="UniProtKB-UniRule"/>
</dbReference>
<keyword evidence="3 10" id="KW-0436">Ligase</keyword>
<dbReference type="InterPro" id="IPR014746">
    <property type="entry name" value="Gln_synth/guanido_kin_cat_dom"/>
</dbReference>
<evidence type="ECO:0000256" key="8">
    <source>
        <dbReference type="ARBA" id="ARBA00047380"/>
    </source>
</evidence>
<dbReference type="GO" id="GO:0050566">
    <property type="term" value="F:asparaginyl-tRNA synthase (glutamine-hydrolyzing) activity"/>
    <property type="evidence" value="ECO:0007669"/>
    <property type="project" value="RHEA"/>
</dbReference>
<dbReference type="NCBIfam" id="TIGR00133">
    <property type="entry name" value="gatB"/>
    <property type="match status" value="1"/>
</dbReference>
<keyword evidence="13" id="KW-0808">Transferase</keyword>
<dbReference type="FunFam" id="1.10.10.410:FF:000001">
    <property type="entry name" value="Aspartyl/glutamyl-tRNA(Asn/Gln) amidotransferase subunit B"/>
    <property type="match status" value="1"/>
</dbReference>
<comment type="catalytic activity">
    <reaction evidence="8 10">
        <text>L-aspartyl-tRNA(Asn) + L-glutamine + ATP + H2O = L-asparaginyl-tRNA(Asn) + L-glutamate + ADP + phosphate + 2 H(+)</text>
        <dbReference type="Rhea" id="RHEA:14513"/>
        <dbReference type="Rhea" id="RHEA-COMP:9674"/>
        <dbReference type="Rhea" id="RHEA-COMP:9677"/>
        <dbReference type="ChEBI" id="CHEBI:15377"/>
        <dbReference type="ChEBI" id="CHEBI:15378"/>
        <dbReference type="ChEBI" id="CHEBI:29985"/>
        <dbReference type="ChEBI" id="CHEBI:30616"/>
        <dbReference type="ChEBI" id="CHEBI:43474"/>
        <dbReference type="ChEBI" id="CHEBI:58359"/>
        <dbReference type="ChEBI" id="CHEBI:78515"/>
        <dbReference type="ChEBI" id="CHEBI:78516"/>
        <dbReference type="ChEBI" id="CHEBI:456216"/>
    </reaction>
</comment>
<evidence type="ECO:0000256" key="3">
    <source>
        <dbReference type="ARBA" id="ARBA00022598"/>
    </source>
</evidence>
<dbReference type="GO" id="GO:0050567">
    <property type="term" value="F:glutaminyl-tRNA synthase (glutamine-hydrolyzing) activity"/>
    <property type="evidence" value="ECO:0007669"/>
    <property type="project" value="UniProtKB-UniRule"/>
</dbReference>
<dbReference type="HAMAP" id="MF_00121">
    <property type="entry name" value="GatB"/>
    <property type="match status" value="1"/>
</dbReference>
<proteinExistence type="inferred from homology"/>
<dbReference type="Pfam" id="PF02637">
    <property type="entry name" value="GatB_Yqey"/>
    <property type="match status" value="1"/>
</dbReference>
<evidence type="ECO:0000256" key="1">
    <source>
        <dbReference type="ARBA" id="ARBA00005306"/>
    </source>
</evidence>
<feature type="region of interest" description="Disordered" evidence="11">
    <location>
        <begin position="115"/>
        <end position="137"/>
    </location>
</feature>
<feature type="domain" description="Asn/Gln amidotransferase" evidence="12">
    <location>
        <begin position="351"/>
        <end position="508"/>
    </location>
</feature>
<evidence type="ECO:0000256" key="4">
    <source>
        <dbReference type="ARBA" id="ARBA00022741"/>
    </source>
</evidence>
<dbReference type="Gene3D" id="1.10.10.410">
    <property type="match status" value="1"/>
</dbReference>
<keyword evidence="6 10" id="KW-0648">Protein biosynthesis</keyword>
<dbReference type="PROSITE" id="PS01234">
    <property type="entry name" value="GATB"/>
    <property type="match status" value="1"/>
</dbReference>
<reference evidence="13" key="2">
    <citation type="submission" date="2018-03" db="EMBL/GenBank/DDBJ databases">
        <authorList>
            <person name="Momper L."/>
        </authorList>
    </citation>
    <scope>NUCLEOTIDE SEQUENCE</scope>
    <source>
        <strain evidence="13">SURF_29</strain>
    </source>
</reference>
<dbReference type="InterPro" id="IPR003789">
    <property type="entry name" value="Asn/Gln_tRNA_amidoTrase-B-like"/>
</dbReference>
<reference evidence="13" key="1">
    <citation type="journal article" date="2017" name="ISME J.">
        <title>Energy and carbon metabolisms in a deep terrestrial subsurface fluid microbial community.</title>
        <authorList>
            <person name="Momper L."/>
            <person name="Jungbluth S.P."/>
            <person name="Lee M.D."/>
            <person name="Amend J.P."/>
        </authorList>
    </citation>
    <scope>NUCLEOTIDE SEQUENCE [LARGE SCALE GENOMIC DNA]</scope>
    <source>
        <strain evidence="13">SURF_29</strain>
    </source>
</reference>
<evidence type="ECO:0000256" key="7">
    <source>
        <dbReference type="ARBA" id="ARBA00024799"/>
    </source>
</evidence>
<keyword evidence="4 10" id="KW-0547">Nucleotide-binding</keyword>
<dbReference type="GO" id="GO:0016740">
    <property type="term" value="F:transferase activity"/>
    <property type="evidence" value="ECO:0007669"/>
    <property type="project" value="UniProtKB-KW"/>
</dbReference>
<dbReference type="PANTHER" id="PTHR11659">
    <property type="entry name" value="GLUTAMYL-TRNA GLN AMIDOTRANSFERASE SUBUNIT B MITOCHONDRIAL AND PROKARYOTIC PET112-RELATED"/>
    <property type="match status" value="1"/>
</dbReference>
<comment type="function">
    <text evidence="7 10">Allows the formation of correctly charged Asn-tRNA(Asn) or Gln-tRNA(Gln) through the transamidation of misacylated Asp-tRNA(Asn) or Glu-tRNA(Gln) in organisms which lack either or both of asparaginyl-tRNA or glutaminyl-tRNA synthetases. The reaction takes place in the presence of glutamine and ATP through an activated phospho-Asp-tRNA(Asn) or phospho-Glu-tRNA(Gln).</text>
</comment>
<dbReference type="InterPro" id="IPR017959">
    <property type="entry name" value="Asn/Gln-tRNA_amidoTrfase_suB/E"/>
</dbReference>
<evidence type="ECO:0000313" key="13">
    <source>
        <dbReference type="EMBL" id="RJO60095.1"/>
    </source>
</evidence>
<dbReference type="SUPFAM" id="SSF55931">
    <property type="entry name" value="Glutamine synthetase/guanido kinase"/>
    <property type="match status" value="1"/>
</dbReference>
<dbReference type="EMBL" id="QZJW01000055">
    <property type="protein sequence ID" value="RJO60095.1"/>
    <property type="molecule type" value="Genomic_DNA"/>
</dbReference>
<sequence>MQEYETTVGLEIHIQLKTKSKMFCPSDNHSVDAEPNTNVCPVCMGFPGTLPVPNRQAIEWTILLGLALGAEIPEEFNFERKNYFYPDLPKAYQISSATNPPVIGGSLRINIDSRLRGNDKEGSGNDKEGSGNGKEGVREKEIHLHHIHLEEDAGKLVHDKSDNALVDLNRAGTPLIEIVTEPEMSSAEEAKLFAQNLRSLVRHLGISDANMEQGNMRFDINVSVRKKGAKEMGTKVEVKNLNSFKMLEKAIQFEEQRQKELLEEGKKIAQETRGWDDNKGKTLPQRSKEEAQDYRYFPEPDIPPISTKEFVAKMKDQLPELPQEKAKRFEGEYGFDKRAAESLADDIELANYFEKTLEHIEKAALDSYDKKIYAKKLLSWMMELTAKIKESGIEFSEIKVEPENMAELIISIEKGTISGKQAKDVFAEMFETGKGAFGIIEEKGMKQITDTGEIESIIQEVLDANPKVVEEYKSGKVNVFGFFVGQVMLRTKGQANPKAVNEVLREKLK</sequence>
<dbReference type="Gene3D" id="1.10.150.380">
    <property type="entry name" value="GatB domain, N-terminal subdomain"/>
    <property type="match status" value="1"/>
</dbReference>
<comment type="subunit">
    <text evidence="2 10">Heterotrimer of A, B and C subunits.</text>
</comment>
<protein>
    <recommendedName>
        <fullName evidence="10">Aspartyl/glutamyl-tRNA(Asn/Gln) amidotransferase subunit B</fullName>
        <shortName evidence="10">Asp/Glu-ADT subunit B</shortName>
        <ecNumber evidence="10">6.3.5.-</ecNumber>
    </recommendedName>
</protein>
<name>A0A419DAG1_9BACT</name>
<evidence type="ECO:0000256" key="10">
    <source>
        <dbReference type="HAMAP-Rule" id="MF_00121"/>
    </source>
</evidence>
<gene>
    <name evidence="10 13" type="primary">gatB</name>
    <name evidence="13" type="ORF">C4544_07065</name>
</gene>
<dbReference type="EC" id="6.3.5.-" evidence="10"/>
<dbReference type="InterPro" id="IPR006075">
    <property type="entry name" value="Asn/Gln-tRNA_Trfase_suB/E_cat"/>
</dbReference>
<dbReference type="AlphaFoldDB" id="A0A419DAG1"/>
<evidence type="ECO:0000256" key="11">
    <source>
        <dbReference type="SAM" id="MobiDB-lite"/>
    </source>
</evidence>
<comment type="catalytic activity">
    <reaction evidence="9 10">
        <text>L-glutamyl-tRNA(Gln) + L-glutamine + ATP + H2O = L-glutaminyl-tRNA(Gln) + L-glutamate + ADP + phosphate + H(+)</text>
        <dbReference type="Rhea" id="RHEA:17521"/>
        <dbReference type="Rhea" id="RHEA-COMP:9681"/>
        <dbReference type="Rhea" id="RHEA-COMP:9684"/>
        <dbReference type="ChEBI" id="CHEBI:15377"/>
        <dbReference type="ChEBI" id="CHEBI:15378"/>
        <dbReference type="ChEBI" id="CHEBI:29985"/>
        <dbReference type="ChEBI" id="CHEBI:30616"/>
        <dbReference type="ChEBI" id="CHEBI:43474"/>
        <dbReference type="ChEBI" id="CHEBI:58359"/>
        <dbReference type="ChEBI" id="CHEBI:78520"/>
        <dbReference type="ChEBI" id="CHEBI:78521"/>
        <dbReference type="ChEBI" id="CHEBI:456216"/>
    </reaction>
</comment>
<dbReference type="SMART" id="SM00845">
    <property type="entry name" value="GatB_Yqey"/>
    <property type="match status" value="1"/>
</dbReference>
<accession>A0A419DAG1</accession>
<evidence type="ECO:0000256" key="9">
    <source>
        <dbReference type="ARBA" id="ARBA00047913"/>
    </source>
</evidence>
<evidence type="ECO:0000259" key="12">
    <source>
        <dbReference type="SMART" id="SM00845"/>
    </source>
</evidence>